<feature type="region of interest" description="Disordered" evidence="1">
    <location>
        <begin position="112"/>
        <end position="182"/>
    </location>
</feature>
<name>A0ABR1FHK7_AURAN</name>
<dbReference type="Proteomes" id="UP001363151">
    <property type="component" value="Unassembled WGS sequence"/>
</dbReference>
<gene>
    <name evidence="3" type="ORF">SO694_00074161</name>
</gene>
<evidence type="ECO:0000313" key="3">
    <source>
        <dbReference type="EMBL" id="KAK7230918.1"/>
    </source>
</evidence>
<feature type="domain" description="Replication factor-A protein 1 N-terminal" evidence="2">
    <location>
        <begin position="8"/>
        <end position="101"/>
    </location>
</feature>
<evidence type="ECO:0000313" key="4">
    <source>
        <dbReference type="Proteomes" id="UP001363151"/>
    </source>
</evidence>
<dbReference type="InterPro" id="IPR012340">
    <property type="entry name" value="NA-bd_OB-fold"/>
</dbReference>
<feature type="compositionally biased region" description="Gly residues" evidence="1">
    <location>
        <begin position="361"/>
        <end position="372"/>
    </location>
</feature>
<feature type="compositionally biased region" description="Low complexity" evidence="1">
    <location>
        <begin position="386"/>
        <end position="407"/>
    </location>
</feature>
<feature type="compositionally biased region" description="Pro residues" evidence="1">
    <location>
        <begin position="126"/>
        <end position="136"/>
    </location>
</feature>
<proteinExistence type="predicted"/>
<dbReference type="InterPro" id="IPR007199">
    <property type="entry name" value="Rep_factor-A_N"/>
</dbReference>
<dbReference type="Pfam" id="PF04057">
    <property type="entry name" value="Rep-A_N"/>
    <property type="match status" value="1"/>
</dbReference>
<reference evidence="3 4" key="1">
    <citation type="submission" date="2024-03" db="EMBL/GenBank/DDBJ databases">
        <title>Aureococcus anophagefferens CCMP1851 and Kratosvirus quantuckense: Draft genome of a second virus-susceptible host strain in the model system.</title>
        <authorList>
            <person name="Chase E."/>
            <person name="Truchon A.R."/>
            <person name="Schepens W."/>
            <person name="Wilhelm S.W."/>
        </authorList>
    </citation>
    <scope>NUCLEOTIDE SEQUENCE [LARGE SCALE GENOMIC DNA]</scope>
    <source>
        <strain evidence="3 4">CCMP1851</strain>
    </source>
</reference>
<dbReference type="Gene3D" id="2.40.50.140">
    <property type="entry name" value="Nucleic acid-binding proteins"/>
    <property type="match status" value="1"/>
</dbReference>
<feature type="compositionally biased region" description="Acidic residues" evidence="1">
    <location>
        <begin position="408"/>
        <end position="419"/>
    </location>
</feature>
<feature type="compositionally biased region" description="Basic and acidic residues" evidence="1">
    <location>
        <begin position="429"/>
        <end position="439"/>
    </location>
</feature>
<feature type="compositionally biased region" description="Low complexity" evidence="1">
    <location>
        <begin position="145"/>
        <end position="154"/>
    </location>
</feature>
<evidence type="ECO:0000259" key="2">
    <source>
        <dbReference type="Pfam" id="PF04057"/>
    </source>
</evidence>
<comment type="caution">
    <text evidence="3">The sequence shown here is derived from an EMBL/GenBank/DDBJ whole genome shotgun (WGS) entry which is preliminary data.</text>
</comment>
<dbReference type="SUPFAM" id="SSF50249">
    <property type="entry name" value="Nucleic acid-binding proteins"/>
    <property type="match status" value="1"/>
</dbReference>
<keyword evidence="4" id="KW-1185">Reference proteome</keyword>
<feature type="compositionally biased region" description="Basic and acidic residues" evidence="1">
    <location>
        <begin position="337"/>
        <end position="354"/>
    </location>
</feature>
<feature type="compositionally biased region" description="Polar residues" evidence="1">
    <location>
        <begin position="112"/>
        <end position="122"/>
    </location>
</feature>
<feature type="compositionally biased region" description="Acidic residues" evidence="1">
    <location>
        <begin position="375"/>
        <end position="385"/>
    </location>
</feature>
<feature type="compositionally biased region" description="Low complexity" evidence="1">
    <location>
        <begin position="599"/>
        <end position="612"/>
    </location>
</feature>
<protein>
    <submittedName>
        <fullName evidence="3">Replication factor</fullName>
    </submittedName>
</protein>
<dbReference type="EMBL" id="JBBJCI010000422">
    <property type="protein sequence ID" value="KAK7230918.1"/>
    <property type="molecule type" value="Genomic_DNA"/>
</dbReference>
<accession>A0ABR1FHK7</accession>
<sequence>MVQCDPYAIKAIVEDSADKATFRPVLQALDVRNSAKEGTADRYRVLVSDTVHFLRCMAVAKLNALVTDGHLVKGCLVRLLDYRVTWIQNRAVIILLDLEVLSGAMERVGSPQNYPESLNSKSKAAAPPPPPAPAPAPAAEKRARAAPTTTSRRAWYWASRRDGRAAPGREGAPSRGEPPTDVAGDVAALAAALAAEAADPARGLDDAAASVGHAVAAALVAICAGESIDPEAVGDDDERSLWLDDVATHDGPRLLLELLLRDAKDGGDDAFELLRRLAQVHKHQAAVVERIVRRVGGGVFSAHAAGMALYQMMGGSSSKKGELAILTALEAIRERAKQCRHSGKDPARAYDKHQAAAPGPARGGAGRRGPQGGQELEEEEQEEEGQGAAAAEAAAAEPAAEARGPLEASDDDDSDDDDAMLLNLVGRGGADREGKRENGAARAPRARGGGAPRAARNGRRKGDRGRERSDSAFDDEPGGAPRMVLDDFGRPIGYGGAAAAPPAPPPPPRARGRRAHRPAARARPRARAAPRRPAGRRAGDDDDDDLLRSAMEFSLDDMADEPPPAPRAAGAAAGDPASRRSSAPAASAPTDPRSRRTRSTSTRSVSWRRATSPTSACPATPARPSWTRRADDAGGAPWAKGWY</sequence>
<dbReference type="CDD" id="cd04477">
    <property type="entry name" value="RPA1N"/>
    <property type="match status" value="1"/>
</dbReference>
<evidence type="ECO:0000256" key="1">
    <source>
        <dbReference type="SAM" id="MobiDB-lite"/>
    </source>
</evidence>
<organism evidence="3 4">
    <name type="scientific">Aureococcus anophagefferens</name>
    <name type="common">Harmful bloom alga</name>
    <dbReference type="NCBI Taxonomy" id="44056"/>
    <lineage>
        <taxon>Eukaryota</taxon>
        <taxon>Sar</taxon>
        <taxon>Stramenopiles</taxon>
        <taxon>Ochrophyta</taxon>
        <taxon>Pelagophyceae</taxon>
        <taxon>Pelagomonadales</taxon>
        <taxon>Pelagomonadaceae</taxon>
        <taxon>Aureococcus</taxon>
    </lineage>
</organism>
<feature type="compositionally biased region" description="Low complexity" evidence="1">
    <location>
        <begin position="567"/>
        <end position="591"/>
    </location>
</feature>
<feature type="compositionally biased region" description="Basic residues" evidence="1">
    <location>
        <begin position="510"/>
        <end position="535"/>
    </location>
</feature>
<feature type="region of interest" description="Disordered" evidence="1">
    <location>
        <begin position="337"/>
        <end position="643"/>
    </location>
</feature>